<feature type="binding site" evidence="7">
    <location>
        <position position="420"/>
    </location>
    <ligand>
        <name>substrate</name>
    </ligand>
</feature>
<dbReference type="PANTHER" id="PTHR21256:SF2">
    <property type="entry name" value="HISTIDINE BIOSYNTHESIS TRIFUNCTIONAL PROTEIN"/>
    <property type="match status" value="1"/>
</dbReference>
<dbReference type="PRINTS" id="PR00083">
    <property type="entry name" value="HOLDHDRGNASE"/>
</dbReference>
<comment type="similarity">
    <text evidence="1 5 9">Belongs to the histidinol dehydrogenase family.</text>
</comment>
<dbReference type="GO" id="GO:0004399">
    <property type="term" value="F:histidinol dehydrogenase activity"/>
    <property type="evidence" value="ECO:0007669"/>
    <property type="project" value="UniProtKB-EC"/>
</dbReference>
<protein>
    <submittedName>
        <fullName evidence="10">Histidinol dehydrogenase</fullName>
        <ecNumber evidence="10">1.1.1.23</ecNumber>
    </submittedName>
</protein>
<dbReference type="NCBIfam" id="TIGR00069">
    <property type="entry name" value="hisD"/>
    <property type="match status" value="1"/>
</dbReference>
<dbReference type="Gene3D" id="1.20.5.1300">
    <property type="match status" value="1"/>
</dbReference>
<evidence type="ECO:0000256" key="8">
    <source>
        <dbReference type="PIRSR" id="PIRSR000099-4"/>
    </source>
</evidence>
<dbReference type="GO" id="GO:0005829">
    <property type="term" value="C:cytosol"/>
    <property type="evidence" value="ECO:0007669"/>
    <property type="project" value="TreeGrafter"/>
</dbReference>
<feature type="binding site" evidence="7">
    <location>
        <position position="260"/>
    </location>
    <ligand>
        <name>substrate</name>
    </ligand>
</feature>
<comment type="cofactor">
    <cofactor evidence="8">
        <name>Zn(2+)</name>
        <dbReference type="ChEBI" id="CHEBI:29105"/>
    </cofactor>
    <text evidence="8">Binds 1 zinc ion per subunit.</text>
</comment>
<evidence type="ECO:0000256" key="9">
    <source>
        <dbReference type="RuleBase" id="RU004175"/>
    </source>
</evidence>
<organism evidence="10 11">
    <name type="scientific">SAR86 cluster bacterium</name>
    <dbReference type="NCBI Taxonomy" id="2030880"/>
    <lineage>
        <taxon>Bacteria</taxon>
        <taxon>Pseudomonadati</taxon>
        <taxon>Pseudomonadota</taxon>
        <taxon>Gammaproteobacteria</taxon>
        <taxon>SAR86 cluster</taxon>
    </lineage>
</organism>
<feature type="active site" description="Proton acceptor" evidence="6">
    <location>
        <position position="328"/>
    </location>
</feature>
<feature type="binding site" evidence="7">
    <location>
        <position position="362"/>
    </location>
    <ligand>
        <name>substrate</name>
    </ligand>
</feature>
<keyword evidence="2 8" id="KW-0479">Metal-binding</keyword>
<dbReference type="CDD" id="cd06572">
    <property type="entry name" value="Histidinol_dh"/>
    <property type="match status" value="1"/>
</dbReference>
<sequence length="434" mass="47746">MKTLKIKEVSFSVAKKYLLQSKITNQPSRIKEAVQKIIFNVKKNGDKSLIKISNKIDETKFKTVSEASFNKSDLKKNYEKLDSATKKNLNFIKKRIINFHKAIKISDLKIKDGIFNFLGQIHKPIEKIGIYAPGGKAVYPSSILMTALVARVAGSKEINLFFPSSSENAKILMLGTAHLAGITNAYNFGGAHAIAAMAYGTETIPKSDKIFGPGNNYVAEAKRQVFGDVGIDSFAGPSEVLIISDKKKGFEELAADLIAQAEHGEDSKCIFIQIGKEGLEGLFKEISRQVSVAPRGKTIKTALEKNSMFVQVKNLEEAIEINNLVGPEHLQIIYKNFKESLLKRFIAGAIFIGENNTAVLGDYAAGPSHVIPTNSAARFSSPVSIEDFLVRTSVTEIKSIKNKAKYNELLDNSIFLAELEGLHGHANALKLRRK</sequence>
<evidence type="ECO:0000313" key="10">
    <source>
        <dbReference type="EMBL" id="MBL6811279.1"/>
    </source>
</evidence>
<evidence type="ECO:0000256" key="4">
    <source>
        <dbReference type="ARBA" id="ARBA00023002"/>
    </source>
</evidence>
<dbReference type="GO" id="GO:0051287">
    <property type="term" value="F:NAD binding"/>
    <property type="evidence" value="ECO:0007669"/>
    <property type="project" value="InterPro"/>
</dbReference>
<dbReference type="InterPro" id="IPR012131">
    <property type="entry name" value="Hstdl_DH"/>
</dbReference>
<evidence type="ECO:0000256" key="2">
    <source>
        <dbReference type="ARBA" id="ARBA00022723"/>
    </source>
</evidence>
<dbReference type="InterPro" id="IPR016161">
    <property type="entry name" value="Ald_DH/histidinol_DH"/>
</dbReference>
<dbReference type="EC" id="1.1.1.23" evidence="10"/>
<keyword evidence="3 8" id="KW-0862">Zinc</keyword>
<dbReference type="InterPro" id="IPR022695">
    <property type="entry name" value="Histidinol_DH_monofunct"/>
</dbReference>
<dbReference type="GO" id="GO:0000105">
    <property type="term" value="P:L-histidine biosynthetic process"/>
    <property type="evidence" value="ECO:0007669"/>
    <property type="project" value="InterPro"/>
</dbReference>
<evidence type="ECO:0000313" key="11">
    <source>
        <dbReference type="Proteomes" id="UP000744438"/>
    </source>
</evidence>
<dbReference type="Gene3D" id="3.40.50.1980">
    <property type="entry name" value="Nitrogenase molybdenum iron protein domain"/>
    <property type="match status" value="2"/>
</dbReference>
<feature type="binding site" evidence="7">
    <location>
        <position position="425"/>
    </location>
    <ligand>
        <name>substrate</name>
    </ligand>
</feature>
<dbReference type="PANTHER" id="PTHR21256">
    <property type="entry name" value="HISTIDINOL DEHYDROGENASE HDH"/>
    <property type="match status" value="1"/>
</dbReference>
<dbReference type="Proteomes" id="UP000744438">
    <property type="component" value="Unassembled WGS sequence"/>
</dbReference>
<gene>
    <name evidence="10" type="primary">hisD</name>
    <name evidence="10" type="ORF">ISQ63_00160</name>
</gene>
<keyword evidence="4 5" id="KW-0560">Oxidoreductase</keyword>
<comment type="caution">
    <text evidence="10">The sequence shown here is derived from an EMBL/GenBank/DDBJ whole genome shotgun (WGS) entry which is preliminary data.</text>
</comment>
<dbReference type="AlphaFoldDB" id="A0A937LC56"/>
<evidence type="ECO:0000256" key="1">
    <source>
        <dbReference type="ARBA" id="ARBA00010178"/>
    </source>
</evidence>
<dbReference type="EMBL" id="JADHQC010000001">
    <property type="protein sequence ID" value="MBL6811279.1"/>
    <property type="molecule type" value="Genomic_DNA"/>
</dbReference>
<feature type="binding site" evidence="8">
    <location>
        <position position="263"/>
    </location>
    <ligand>
        <name>Zn(2+)</name>
        <dbReference type="ChEBI" id="CHEBI:29105"/>
    </ligand>
</feature>
<feature type="binding site" evidence="8">
    <location>
        <position position="362"/>
    </location>
    <ligand>
        <name>Zn(2+)</name>
        <dbReference type="ChEBI" id="CHEBI:29105"/>
    </ligand>
</feature>
<evidence type="ECO:0000256" key="3">
    <source>
        <dbReference type="ARBA" id="ARBA00022833"/>
    </source>
</evidence>
<evidence type="ECO:0000256" key="7">
    <source>
        <dbReference type="PIRSR" id="PIRSR000099-3"/>
    </source>
</evidence>
<dbReference type="GO" id="GO:0046872">
    <property type="term" value="F:metal ion binding"/>
    <property type="evidence" value="ECO:0007669"/>
    <property type="project" value="UniProtKB-KW"/>
</dbReference>
<dbReference type="FunFam" id="3.40.50.1980:FF:000001">
    <property type="entry name" value="Histidinol dehydrogenase"/>
    <property type="match status" value="1"/>
</dbReference>
<feature type="binding site" evidence="7">
    <location>
        <position position="329"/>
    </location>
    <ligand>
        <name>substrate</name>
    </ligand>
</feature>
<accession>A0A937LC56</accession>
<feature type="binding site" evidence="7">
    <location>
        <position position="263"/>
    </location>
    <ligand>
        <name>substrate</name>
    </ligand>
</feature>
<reference evidence="10" key="1">
    <citation type="submission" date="2020-10" db="EMBL/GenBank/DDBJ databases">
        <title>Microbiome of the Black Sea water column analyzed by genome centric metagenomics.</title>
        <authorList>
            <person name="Cabello-Yeves P.J."/>
            <person name="Callieri C."/>
            <person name="Picazo A."/>
            <person name="Mehrshad M."/>
            <person name="Haro-Moreno J.M."/>
            <person name="Roda-Garcia J."/>
            <person name="Dzembekova N."/>
            <person name="Slabakova V."/>
            <person name="Slabakova N."/>
            <person name="Moncheva S."/>
            <person name="Rodriguez-Valera F."/>
        </authorList>
    </citation>
    <scope>NUCLEOTIDE SEQUENCE</scope>
    <source>
        <strain evidence="10">BS307-5m-G49</strain>
    </source>
</reference>
<dbReference type="PIRSF" id="PIRSF000099">
    <property type="entry name" value="Histidinol_dh"/>
    <property type="match status" value="1"/>
</dbReference>
<feature type="binding site" evidence="7">
    <location>
        <position position="238"/>
    </location>
    <ligand>
        <name>substrate</name>
    </ligand>
</feature>
<dbReference type="Pfam" id="PF00815">
    <property type="entry name" value="Histidinol_dh"/>
    <property type="match status" value="1"/>
</dbReference>
<proteinExistence type="inferred from homology"/>
<feature type="active site" description="Proton acceptor" evidence="6">
    <location>
        <position position="329"/>
    </location>
</feature>
<name>A0A937LC56_9GAMM</name>
<feature type="binding site" evidence="8">
    <location>
        <position position="260"/>
    </location>
    <ligand>
        <name>Zn(2+)</name>
        <dbReference type="ChEBI" id="CHEBI:29105"/>
    </ligand>
</feature>
<evidence type="ECO:0000256" key="6">
    <source>
        <dbReference type="PIRSR" id="PIRSR000099-1"/>
    </source>
</evidence>
<dbReference type="SUPFAM" id="SSF53720">
    <property type="entry name" value="ALDH-like"/>
    <property type="match status" value="1"/>
</dbReference>
<evidence type="ECO:0000256" key="5">
    <source>
        <dbReference type="PIRNR" id="PIRNR000099"/>
    </source>
</evidence>
<feature type="binding site" evidence="8">
    <location>
        <position position="425"/>
    </location>
    <ligand>
        <name>Zn(2+)</name>
        <dbReference type="ChEBI" id="CHEBI:29105"/>
    </ligand>
</feature>